<evidence type="ECO:0000256" key="4">
    <source>
        <dbReference type="ARBA" id="ARBA00022989"/>
    </source>
</evidence>
<sequence>MQQAEPDSFSAPPKSPWPVLAVIGANVALASGPLFVRLADTGPVASAFWRIALAVPVLFAASVLLRERPVAAARGLWSILVVAGIAFAADLAAWHIGIVRTTLANATLFGNSASFIYPLYGFLIARAWPTRTQGWALALAGIGAALLLGRSAELSPRNLAGDLFCLLAGVLYAIYFILMARVRVRMQPFAALAVSSAATALPLLAFAAALGEAILPGNWTPLLLLALCSQVIGQGLMIYALGHLSPLVLGLALLLQPAVAAAIGWAMFGERLAALDVAGAVLVAIALVLVRRAPARPAIVARAAQSPRS</sequence>
<name>A0A4U1L6G6_9SPHN</name>
<feature type="domain" description="EamA" evidence="7">
    <location>
        <begin position="160"/>
        <end position="290"/>
    </location>
</feature>
<dbReference type="SUPFAM" id="SSF103481">
    <property type="entry name" value="Multidrug resistance efflux transporter EmrE"/>
    <property type="match status" value="2"/>
</dbReference>
<comment type="similarity">
    <text evidence="2">Belongs to the EamA transporter family.</text>
</comment>
<dbReference type="Pfam" id="PF00892">
    <property type="entry name" value="EamA"/>
    <property type="match status" value="2"/>
</dbReference>
<evidence type="ECO:0000256" key="6">
    <source>
        <dbReference type="SAM" id="Phobius"/>
    </source>
</evidence>
<comment type="subcellular location">
    <subcellularLocation>
        <location evidence="1">Membrane</location>
        <topology evidence="1">Multi-pass membrane protein</topology>
    </subcellularLocation>
</comment>
<dbReference type="PANTHER" id="PTHR32322">
    <property type="entry name" value="INNER MEMBRANE TRANSPORTER"/>
    <property type="match status" value="1"/>
</dbReference>
<organism evidence="8 9">
    <name type="scientific">Sphingomonas baiyangensis</name>
    <dbReference type="NCBI Taxonomy" id="2572576"/>
    <lineage>
        <taxon>Bacteria</taxon>
        <taxon>Pseudomonadati</taxon>
        <taxon>Pseudomonadota</taxon>
        <taxon>Alphaproteobacteria</taxon>
        <taxon>Sphingomonadales</taxon>
        <taxon>Sphingomonadaceae</taxon>
        <taxon>Sphingomonas</taxon>
    </lineage>
</organism>
<dbReference type="PANTHER" id="PTHR32322:SF2">
    <property type="entry name" value="EAMA DOMAIN-CONTAINING PROTEIN"/>
    <property type="match status" value="1"/>
</dbReference>
<gene>
    <name evidence="8" type="ORF">FBR43_14430</name>
</gene>
<dbReference type="InterPro" id="IPR050638">
    <property type="entry name" value="AA-Vitamin_Transporters"/>
</dbReference>
<feature type="domain" description="EamA" evidence="7">
    <location>
        <begin position="17"/>
        <end position="148"/>
    </location>
</feature>
<evidence type="ECO:0000256" key="5">
    <source>
        <dbReference type="ARBA" id="ARBA00023136"/>
    </source>
</evidence>
<evidence type="ECO:0000256" key="1">
    <source>
        <dbReference type="ARBA" id="ARBA00004141"/>
    </source>
</evidence>
<keyword evidence="3 6" id="KW-0812">Transmembrane</keyword>
<feature type="transmembrane region" description="Helical" evidence="6">
    <location>
        <begin position="103"/>
        <end position="123"/>
    </location>
</feature>
<evidence type="ECO:0000259" key="7">
    <source>
        <dbReference type="Pfam" id="PF00892"/>
    </source>
</evidence>
<feature type="transmembrane region" description="Helical" evidence="6">
    <location>
        <begin position="190"/>
        <end position="210"/>
    </location>
</feature>
<evidence type="ECO:0000313" key="9">
    <source>
        <dbReference type="Proteomes" id="UP000309138"/>
    </source>
</evidence>
<evidence type="ECO:0000256" key="2">
    <source>
        <dbReference type="ARBA" id="ARBA00007362"/>
    </source>
</evidence>
<keyword evidence="9" id="KW-1185">Reference proteome</keyword>
<accession>A0A4U1L6G6</accession>
<feature type="transmembrane region" description="Helical" evidence="6">
    <location>
        <begin position="222"/>
        <end position="241"/>
    </location>
</feature>
<dbReference type="RefSeq" id="WP_136943752.1">
    <property type="nucleotide sequence ID" value="NZ_SWKR01000002.1"/>
</dbReference>
<proteinExistence type="inferred from homology"/>
<feature type="transmembrane region" description="Helical" evidence="6">
    <location>
        <begin position="248"/>
        <end position="266"/>
    </location>
</feature>
<comment type="caution">
    <text evidence="8">The sequence shown here is derived from an EMBL/GenBank/DDBJ whole genome shotgun (WGS) entry which is preliminary data.</text>
</comment>
<feature type="transmembrane region" description="Helical" evidence="6">
    <location>
        <begin position="17"/>
        <end position="35"/>
    </location>
</feature>
<dbReference type="GO" id="GO:0016020">
    <property type="term" value="C:membrane"/>
    <property type="evidence" value="ECO:0007669"/>
    <property type="project" value="UniProtKB-SubCell"/>
</dbReference>
<dbReference type="InterPro" id="IPR037185">
    <property type="entry name" value="EmrE-like"/>
</dbReference>
<reference evidence="8 9" key="1">
    <citation type="submission" date="2019-04" db="EMBL/GenBank/DDBJ databases">
        <authorList>
            <person name="Yang Y."/>
            <person name="Wei D."/>
        </authorList>
    </citation>
    <scope>NUCLEOTIDE SEQUENCE [LARGE SCALE GENOMIC DNA]</scope>
    <source>
        <strain evidence="8 9">L-1-4w-11</strain>
    </source>
</reference>
<evidence type="ECO:0000313" key="8">
    <source>
        <dbReference type="EMBL" id="TKD51816.1"/>
    </source>
</evidence>
<keyword evidence="5 6" id="KW-0472">Membrane</keyword>
<feature type="transmembrane region" description="Helical" evidence="6">
    <location>
        <begin position="272"/>
        <end position="290"/>
    </location>
</feature>
<protein>
    <submittedName>
        <fullName evidence="8">DMT family transporter</fullName>
    </submittedName>
</protein>
<evidence type="ECO:0000256" key="3">
    <source>
        <dbReference type="ARBA" id="ARBA00022692"/>
    </source>
</evidence>
<dbReference type="EMBL" id="SWKR01000002">
    <property type="protein sequence ID" value="TKD51816.1"/>
    <property type="molecule type" value="Genomic_DNA"/>
</dbReference>
<dbReference type="Proteomes" id="UP000309138">
    <property type="component" value="Unassembled WGS sequence"/>
</dbReference>
<feature type="transmembrane region" description="Helical" evidence="6">
    <location>
        <begin position="158"/>
        <end position="178"/>
    </location>
</feature>
<feature type="transmembrane region" description="Helical" evidence="6">
    <location>
        <begin position="47"/>
        <end position="65"/>
    </location>
</feature>
<feature type="transmembrane region" description="Helical" evidence="6">
    <location>
        <begin position="77"/>
        <end position="97"/>
    </location>
</feature>
<dbReference type="AlphaFoldDB" id="A0A4U1L6G6"/>
<feature type="transmembrane region" description="Helical" evidence="6">
    <location>
        <begin position="135"/>
        <end position="152"/>
    </location>
</feature>
<keyword evidence="4 6" id="KW-1133">Transmembrane helix</keyword>
<dbReference type="InterPro" id="IPR000620">
    <property type="entry name" value="EamA_dom"/>
</dbReference>
<dbReference type="OrthoDB" id="8770617at2"/>